<keyword evidence="8" id="KW-1185">Reference proteome</keyword>
<evidence type="ECO:0000256" key="2">
    <source>
        <dbReference type="ARBA" id="ARBA00022670"/>
    </source>
</evidence>
<comment type="similarity">
    <text evidence="1">Belongs to the peptidase C40 family.</text>
</comment>
<dbReference type="RefSeq" id="WP_176902922.1">
    <property type="nucleotide sequence ID" value="NZ_FNFB01000002.1"/>
</dbReference>
<dbReference type="PANTHER" id="PTHR47359:SF3">
    <property type="entry name" value="NLP_P60 DOMAIN-CONTAINING PROTEIN-RELATED"/>
    <property type="match status" value="1"/>
</dbReference>
<proteinExistence type="inferred from homology"/>
<dbReference type="SUPFAM" id="SSF54001">
    <property type="entry name" value="Cysteine proteinases"/>
    <property type="match status" value="1"/>
</dbReference>
<protein>
    <submittedName>
        <fullName evidence="7">NlpC/P60 family protein</fullName>
    </submittedName>
</protein>
<evidence type="ECO:0000256" key="4">
    <source>
        <dbReference type="ARBA" id="ARBA00022807"/>
    </source>
</evidence>
<dbReference type="AlphaFoldDB" id="A0A1G8UC98"/>
<dbReference type="GO" id="GO:0006508">
    <property type="term" value="P:proteolysis"/>
    <property type="evidence" value="ECO:0007669"/>
    <property type="project" value="UniProtKB-KW"/>
</dbReference>
<keyword evidence="3" id="KW-0378">Hydrolase</keyword>
<feature type="compositionally biased region" description="Basic and acidic residues" evidence="5">
    <location>
        <begin position="99"/>
        <end position="121"/>
    </location>
</feature>
<dbReference type="GO" id="GO:0008234">
    <property type="term" value="F:cysteine-type peptidase activity"/>
    <property type="evidence" value="ECO:0007669"/>
    <property type="project" value="UniProtKB-KW"/>
</dbReference>
<keyword evidence="4" id="KW-0788">Thiol protease</keyword>
<gene>
    <name evidence="7" type="ORF">SAMN05421874_10258</name>
</gene>
<name>A0A1G8UC98_9ACTN</name>
<evidence type="ECO:0000313" key="8">
    <source>
        <dbReference type="Proteomes" id="UP000198683"/>
    </source>
</evidence>
<dbReference type="EMBL" id="FNFB01000002">
    <property type="protein sequence ID" value="SDJ51466.1"/>
    <property type="molecule type" value="Genomic_DNA"/>
</dbReference>
<dbReference type="Gene3D" id="3.90.1720.10">
    <property type="entry name" value="endopeptidase domain like (from Nostoc punctiforme)"/>
    <property type="match status" value="1"/>
</dbReference>
<reference evidence="7 8" key="1">
    <citation type="submission" date="2016-10" db="EMBL/GenBank/DDBJ databases">
        <authorList>
            <person name="de Groot N.N."/>
        </authorList>
    </citation>
    <scope>NUCLEOTIDE SEQUENCE [LARGE SCALE GENOMIC DNA]</scope>
    <source>
        <strain evidence="7 8">CGMCC 4.5681</strain>
    </source>
</reference>
<dbReference type="PROSITE" id="PS51935">
    <property type="entry name" value="NLPC_P60"/>
    <property type="match status" value="1"/>
</dbReference>
<dbReference type="Proteomes" id="UP000198683">
    <property type="component" value="Unassembled WGS sequence"/>
</dbReference>
<feature type="region of interest" description="Disordered" evidence="5">
    <location>
        <begin position="1"/>
        <end position="121"/>
    </location>
</feature>
<accession>A0A1G8UC98</accession>
<evidence type="ECO:0000256" key="1">
    <source>
        <dbReference type="ARBA" id="ARBA00007074"/>
    </source>
</evidence>
<evidence type="ECO:0000256" key="5">
    <source>
        <dbReference type="SAM" id="MobiDB-lite"/>
    </source>
</evidence>
<evidence type="ECO:0000313" key="7">
    <source>
        <dbReference type="EMBL" id="SDJ51466.1"/>
    </source>
</evidence>
<feature type="domain" description="NlpC/P60" evidence="6">
    <location>
        <begin position="192"/>
        <end position="328"/>
    </location>
</feature>
<dbReference type="PANTHER" id="PTHR47359">
    <property type="entry name" value="PEPTIDOGLYCAN DL-ENDOPEPTIDASE CWLO"/>
    <property type="match status" value="1"/>
</dbReference>
<dbReference type="InterPro" id="IPR038765">
    <property type="entry name" value="Papain-like_cys_pep_sf"/>
</dbReference>
<organism evidence="7 8">
    <name type="scientific">Nonomuraea maritima</name>
    <dbReference type="NCBI Taxonomy" id="683260"/>
    <lineage>
        <taxon>Bacteria</taxon>
        <taxon>Bacillati</taxon>
        <taxon>Actinomycetota</taxon>
        <taxon>Actinomycetes</taxon>
        <taxon>Streptosporangiales</taxon>
        <taxon>Streptosporangiaceae</taxon>
        <taxon>Nonomuraea</taxon>
    </lineage>
</organism>
<feature type="compositionally biased region" description="Polar residues" evidence="5">
    <location>
        <begin position="30"/>
        <end position="39"/>
    </location>
</feature>
<keyword evidence="2" id="KW-0645">Protease</keyword>
<evidence type="ECO:0000259" key="6">
    <source>
        <dbReference type="PROSITE" id="PS51935"/>
    </source>
</evidence>
<feature type="region of interest" description="Disordered" evidence="5">
    <location>
        <begin position="167"/>
        <end position="194"/>
    </location>
</feature>
<evidence type="ECO:0000256" key="3">
    <source>
        <dbReference type="ARBA" id="ARBA00022801"/>
    </source>
</evidence>
<dbReference type="Pfam" id="PF00877">
    <property type="entry name" value="NLPC_P60"/>
    <property type="match status" value="1"/>
</dbReference>
<sequence length="328" mass="34459">MAENALAETRIPQPPGTHIPLAGRPYERQPTPSEQTQDAATPPDQGKHPAETLLNEATRTAGTALDESGRAVGTVLSEGKRAAGTALDEGGRTGGTTLDEGRRTARRALDEGRRAAGKALDESGRAAGRVLDESGRAAGTALDEGRRVAGSVLDDGRRVAGSVLEQGRREVDGRPRRKSPGTVRPRERGTSRTKGKIAVAAALRHLGVAFSWGGGSATGPTLGIGRGATTRGFDCSGLTLHAWSRAGVKLGHYTGTQFRQGRRVPLADRRPGDLLFFGGGTGDPTHVGLFVRGNLMVHAPKTGDVVRKADFLEPGYFRSSFRGVVRPA</sequence>
<dbReference type="InterPro" id="IPR000064">
    <property type="entry name" value="NLP_P60_dom"/>
</dbReference>
<dbReference type="InterPro" id="IPR051794">
    <property type="entry name" value="PG_Endopeptidase_C40"/>
</dbReference>